<accession>A0ABS5ASK1</accession>
<evidence type="ECO:0000256" key="3">
    <source>
        <dbReference type="ARBA" id="ARBA00022982"/>
    </source>
</evidence>
<dbReference type="PANTHER" id="PTHR45663">
    <property type="entry name" value="GEO12009P1"/>
    <property type="match status" value="1"/>
</dbReference>
<dbReference type="PROSITE" id="PS51352">
    <property type="entry name" value="THIOREDOXIN_2"/>
    <property type="match status" value="1"/>
</dbReference>
<reference evidence="9 10" key="1">
    <citation type="submission" date="2021-03" db="EMBL/GenBank/DDBJ databases">
        <title>Sequencing the genomes of 1000 actinobacteria strains.</title>
        <authorList>
            <person name="Klenk H.-P."/>
        </authorList>
    </citation>
    <scope>NUCLEOTIDE SEQUENCE [LARGE SCALE GENOMIC DNA]</scope>
    <source>
        <strain evidence="9 10">DSM 44580</strain>
    </source>
</reference>
<dbReference type="PIRSF" id="PIRSF000077">
    <property type="entry name" value="Thioredoxin"/>
    <property type="match status" value="1"/>
</dbReference>
<evidence type="ECO:0000256" key="2">
    <source>
        <dbReference type="ARBA" id="ARBA00022448"/>
    </source>
</evidence>
<dbReference type="InterPro" id="IPR013766">
    <property type="entry name" value="Thioredoxin_domain"/>
</dbReference>
<dbReference type="InterPro" id="IPR005746">
    <property type="entry name" value="Thioredoxin"/>
</dbReference>
<evidence type="ECO:0000313" key="9">
    <source>
        <dbReference type="EMBL" id="MBP2479536.1"/>
    </source>
</evidence>
<keyword evidence="3" id="KW-0249">Electron transport</keyword>
<keyword evidence="2" id="KW-0813">Transport</keyword>
<proteinExistence type="inferred from homology"/>
<dbReference type="RefSeq" id="WP_086789503.1">
    <property type="nucleotide sequence ID" value="NZ_JAGIOO010000001.1"/>
</dbReference>
<comment type="caution">
    <text evidence="9">The sequence shown here is derived from an EMBL/GenBank/DDBJ whole genome shotgun (WGS) entry which is preliminary data.</text>
</comment>
<organism evidence="9 10">
    <name type="scientific">Crossiella equi</name>
    <dbReference type="NCBI Taxonomy" id="130796"/>
    <lineage>
        <taxon>Bacteria</taxon>
        <taxon>Bacillati</taxon>
        <taxon>Actinomycetota</taxon>
        <taxon>Actinomycetes</taxon>
        <taxon>Pseudonocardiales</taxon>
        <taxon>Pseudonocardiaceae</taxon>
        <taxon>Crossiella</taxon>
    </lineage>
</organism>
<feature type="domain" description="Thioredoxin" evidence="8">
    <location>
        <begin position="1"/>
        <end position="106"/>
    </location>
</feature>
<dbReference type="EMBL" id="JAGIOO010000001">
    <property type="protein sequence ID" value="MBP2479536.1"/>
    <property type="molecule type" value="Genomic_DNA"/>
</dbReference>
<evidence type="ECO:0000256" key="6">
    <source>
        <dbReference type="NCBIfam" id="TIGR01068"/>
    </source>
</evidence>
<dbReference type="NCBIfam" id="TIGR01068">
    <property type="entry name" value="thioredoxin"/>
    <property type="match status" value="1"/>
</dbReference>
<keyword evidence="5" id="KW-0676">Redox-active center</keyword>
<keyword evidence="4" id="KW-1015">Disulfide bond</keyword>
<dbReference type="CDD" id="cd02947">
    <property type="entry name" value="TRX_family"/>
    <property type="match status" value="1"/>
</dbReference>
<protein>
    <recommendedName>
        <fullName evidence="6 7">Thioredoxin</fullName>
    </recommendedName>
</protein>
<evidence type="ECO:0000256" key="7">
    <source>
        <dbReference type="PIRNR" id="PIRNR000077"/>
    </source>
</evidence>
<evidence type="ECO:0000256" key="4">
    <source>
        <dbReference type="ARBA" id="ARBA00023157"/>
    </source>
</evidence>
<dbReference type="InterPro" id="IPR036249">
    <property type="entry name" value="Thioredoxin-like_sf"/>
</dbReference>
<dbReference type="Proteomes" id="UP001519363">
    <property type="component" value="Unassembled WGS sequence"/>
</dbReference>
<keyword evidence="10" id="KW-1185">Reference proteome</keyword>
<name>A0ABS5ASK1_9PSEU</name>
<gene>
    <name evidence="9" type="ORF">JOF53_008408</name>
</gene>
<dbReference type="Pfam" id="PF00085">
    <property type="entry name" value="Thioredoxin"/>
    <property type="match status" value="1"/>
</dbReference>
<dbReference type="SUPFAM" id="SSF52833">
    <property type="entry name" value="Thioredoxin-like"/>
    <property type="match status" value="1"/>
</dbReference>
<sequence length="106" mass="11222">MALTDVTTATFDTDVLGSSKPVLVDFWAPWCGPCKALAPVIADLAQAHADTVSVVKVDIDANPELAVRFGVLSIPTLTLFVDGEPATTLTSPIRRTEIVSALADWL</sequence>
<comment type="similarity">
    <text evidence="1 7">Belongs to the thioredoxin family.</text>
</comment>
<evidence type="ECO:0000256" key="1">
    <source>
        <dbReference type="ARBA" id="ARBA00008987"/>
    </source>
</evidence>
<dbReference type="PRINTS" id="PR00421">
    <property type="entry name" value="THIOREDOXIN"/>
</dbReference>
<dbReference type="InterPro" id="IPR017937">
    <property type="entry name" value="Thioredoxin_CS"/>
</dbReference>
<evidence type="ECO:0000256" key="5">
    <source>
        <dbReference type="ARBA" id="ARBA00023284"/>
    </source>
</evidence>
<dbReference type="PROSITE" id="PS00194">
    <property type="entry name" value="THIOREDOXIN_1"/>
    <property type="match status" value="1"/>
</dbReference>
<dbReference type="PANTHER" id="PTHR45663:SF11">
    <property type="entry name" value="GEO12009P1"/>
    <property type="match status" value="1"/>
</dbReference>
<evidence type="ECO:0000259" key="8">
    <source>
        <dbReference type="PROSITE" id="PS51352"/>
    </source>
</evidence>
<dbReference type="Gene3D" id="3.40.30.10">
    <property type="entry name" value="Glutaredoxin"/>
    <property type="match status" value="1"/>
</dbReference>
<evidence type="ECO:0000313" key="10">
    <source>
        <dbReference type="Proteomes" id="UP001519363"/>
    </source>
</evidence>